<evidence type="ECO:0000313" key="3">
    <source>
        <dbReference type="EMBL" id="AWH93387.1"/>
    </source>
</evidence>
<reference evidence="3 4" key="1">
    <citation type="submission" date="2016-04" db="EMBL/GenBank/DDBJ databases">
        <title>Complete genome sequence of Dietzia lutea YIM 80766T, a strain isolated from desert soil in Egypt.</title>
        <authorList>
            <person name="Zhao J."/>
            <person name="Hu B."/>
            <person name="Geng S."/>
            <person name="Nie Y."/>
            <person name="Tang Y."/>
        </authorList>
    </citation>
    <scope>NUCLEOTIDE SEQUENCE [LARGE SCALE GENOMIC DNA]</scope>
    <source>
        <strain evidence="3 4">YIM 80766</strain>
    </source>
</reference>
<dbReference type="OrthoDB" id="5187898at2"/>
<dbReference type="InterPro" id="IPR028087">
    <property type="entry name" value="Tad_N"/>
</dbReference>
<dbReference type="EMBL" id="CP015449">
    <property type="protein sequence ID" value="AWH93387.1"/>
    <property type="molecule type" value="Genomic_DNA"/>
</dbReference>
<proteinExistence type="predicted"/>
<name>A0A2S1RAS6_9ACTN</name>
<dbReference type="AlphaFoldDB" id="A0A2S1RAS6"/>
<keyword evidence="4" id="KW-1185">Reference proteome</keyword>
<feature type="domain" description="Putative Flp pilus-assembly TadG-like N-terminal" evidence="2">
    <location>
        <begin position="9"/>
        <end position="52"/>
    </location>
</feature>
<keyword evidence="1" id="KW-0812">Transmembrane</keyword>
<dbReference type="KEGG" id="dlu:A6035_15695"/>
<evidence type="ECO:0000256" key="1">
    <source>
        <dbReference type="SAM" id="Phobius"/>
    </source>
</evidence>
<organism evidence="3 4">
    <name type="scientific">Dietzia lutea</name>
    <dbReference type="NCBI Taxonomy" id="546160"/>
    <lineage>
        <taxon>Bacteria</taxon>
        <taxon>Bacillati</taxon>
        <taxon>Actinomycetota</taxon>
        <taxon>Actinomycetes</taxon>
        <taxon>Mycobacteriales</taxon>
        <taxon>Dietziaceae</taxon>
        <taxon>Dietzia</taxon>
    </lineage>
</organism>
<sequence>MLRITDDRGAVAVIVAILMVPLLGFAAISLDMAATYAEKQQLQTGADAAALAIAQDCGRGACDSPLDTAQTFATLNSNSGDAVASLASIPSVTSGRVTVTNSAVRQHWFAPVLGIDSTEISTTASAAWGAPTGGTAALPLIISLCDYNARAINGRPSGIEQTIVTTPAGSCSNPESSHNMPGGFGWLESDSKKSCFTTTWIDTQADSEPGNTPKQCDLSTIRDRTILVPLFDDADAGSTGGNGRNGWYRVYGYAAFHVTGYYFSGQEWNAPCKGKERCIRGYFTTMVHSDPDFDYGPDAPNFGASAVYLLPD</sequence>
<dbReference type="Proteomes" id="UP000244928">
    <property type="component" value="Chromosome"/>
</dbReference>
<evidence type="ECO:0000259" key="2">
    <source>
        <dbReference type="Pfam" id="PF13400"/>
    </source>
</evidence>
<feature type="transmembrane region" description="Helical" evidence="1">
    <location>
        <begin position="9"/>
        <end position="30"/>
    </location>
</feature>
<keyword evidence="1" id="KW-0472">Membrane</keyword>
<protein>
    <recommendedName>
        <fullName evidence="2">Putative Flp pilus-assembly TadG-like N-terminal domain-containing protein</fullName>
    </recommendedName>
</protein>
<evidence type="ECO:0000313" key="4">
    <source>
        <dbReference type="Proteomes" id="UP000244928"/>
    </source>
</evidence>
<keyword evidence="1" id="KW-1133">Transmembrane helix</keyword>
<dbReference type="Pfam" id="PF13400">
    <property type="entry name" value="Tad"/>
    <property type="match status" value="1"/>
</dbReference>
<accession>A0A2S1RAS6</accession>
<gene>
    <name evidence="3" type="ORF">A6035_15695</name>
</gene>